<dbReference type="AlphaFoldDB" id="A0A2N7VBJ0"/>
<organism evidence="8 9">
    <name type="scientific">Trinickia dabaoshanensis</name>
    <dbReference type="NCBI Taxonomy" id="564714"/>
    <lineage>
        <taxon>Bacteria</taxon>
        <taxon>Pseudomonadati</taxon>
        <taxon>Pseudomonadota</taxon>
        <taxon>Betaproteobacteria</taxon>
        <taxon>Burkholderiales</taxon>
        <taxon>Burkholderiaceae</taxon>
        <taxon>Trinickia</taxon>
    </lineage>
</organism>
<dbReference type="InterPro" id="IPR003370">
    <property type="entry name" value="Chromate_transpt"/>
</dbReference>
<evidence type="ECO:0000313" key="8">
    <source>
        <dbReference type="EMBL" id="PMS14509.1"/>
    </source>
</evidence>
<evidence type="ECO:0000256" key="2">
    <source>
        <dbReference type="ARBA" id="ARBA00005262"/>
    </source>
</evidence>
<dbReference type="Proteomes" id="UP000235616">
    <property type="component" value="Unassembled WGS sequence"/>
</dbReference>
<feature type="transmembrane region" description="Helical" evidence="7">
    <location>
        <begin position="118"/>
        <end position="137"/>
    </location>
</feature>
<evidence type="ECO:0000256" key="6">
    <source>
        <dbReference type="ARBA" id="ARBA00023136"/>
    </source>
</evidence>
<dbReference type="PANTHER" id="PTHR43663:SF1">
    <property type="entry name" value="CHROMATE TRANSPORTER"/>
    <property type="match status" value="1"/>
</dbReference>
<dbReference type="InterPro" id="IPR052518">
    <property type="entry name" value="CHR_Transporter"/>
</dbReference>
<dbReference type="RefSeq" id="WP_102649320.1">
    <property type="nucleotide sequence ID" value="NZ_PNYA01000044.1"/>
</dbReference>
<evidence type="ECO:0000313" key="9">
    <source>
        <dbReference type="Proteomes" id="UP000235616"/>
    </source>
</evidence>
<dbReference type="GO" id="GO:0015109">
    <property type="term" value="F:chromate transmembrane transporter activity"/>
    <property type="evidence" value="ECO:0007669"/>
    <property type="project" value="InterPro"/>
</dbReference>
<comment type="subcellular location">
    <subcellularLocation>
        <location evidence="1">Cell membrane</location>
        <topology evidence="1">Multi-pass membrane protein</topology>
    </subcellularLocation>
</comment>
<comment type="caution">
    <text evidence="8">The sequence shown here is derived from an EMBL/GenBank/DDBJ whole genome shotgun (WGS) entry which is preliminary data.</text>
</comment>
<keyword evidence="9" id="KW-1185">Reference proteome</keyword>
<protein>
    <submittedName>
        <fullName evidence="8">Chromate transporter</fullName>
    </submittedName>
</protein>
<comment type="similarity">
    <text evidence="2">Belongs to the chromate ion transporter (CHR) (TC 2.A.51) family.</text>
</comment>
<evidence type="ECO:0000256" key="3">
    <source>
        <dbReference type="ARBA" id="ARBA00022475"/>
    </source>
</evidence>
<reference evidence="8 9" key="1">
    <citation type="submission" date="2018-01" db="EMBL/GenBank/DDBJ databases">
        <title>Whole genome analyses suggest that Burkholderia sensu lato contains two further novel genera in the rhizoxinica-symbiotica group Mycetohabitans gen. nov., and Trinickia gen. nov.: implications for the evolution of diazotrophy and nodulation in the Burkholderiaceae.</title>
        <authorList>
            <person name="Estrada-de los Santos P."/>
            <person name="Palmer M."/>
            <person name="Chavez-Ramirez B."/>
            <person name="Beukes C."/>
            <person name="Steenkamp E.T."/>
            <person name="Hirsch A.M."/>
            <person name="Manyaka P."/>
            <person name="Maluk M."/>
            <person name="Lafos M."/>
            <person name="Crook M."/>
            <person name="Gross E."/>
            <person name="Simon M.F."/>
            <person name="Bueno dos Reis Junior F."/>
            <person name="Poole P.S."/>
            <person name="Venter S.N."/>
            <person name="James E.K."/>
        </authorList>
    </citation>
    <scope>NUCLEOTIDE SEQUENCE [LARGE SCALE GENOMIC DNA]</scope>
    <source>
        <strain evidence="8 9">GIMN1.004</strain>
    </source>
</reference>
<sequence length="181" mass="19248">MNLNLNLTRVLALHFFLISVIAFGGAGAVLPEMHRFLVDDLRLMTDQDFISLNALAQAAPGPNVQIVAMYGFWVASLPGALASIGAMCGPTSLLAYAVETLGARHSGTEWHKLIRRSLAPLTVGLVLATGWMLSVGASHMDERWVRTLLLTAVATGIAMTRRLNPIYLIAAGSVLGAIGVI</sequence>
<keyword evidence="6 7" id="KW-0472">Membrane</keyword>
<keyword evidence="4 7" id="KW-0812">Transmembrane</keyword>
<name>A0A2N7VBJ0_9BURK</name>
<evidence type="ECO:0000256" key="4">
    <source>
        <dbReference type="ARBA" id="ARBA00022692"/>
    </source>
</evidence>
<dbReference type="GO" id="GO:0005886">
    <property type="term" value="C:plasma membrane"/>
    <property type="evidence" value="ECO:0007669"/>
    <property type="project" value="UniProtKB-SubCell"/>
</dbReference>
<evidence type="ECO:0000256" key="5">
    <source>
        <dbReference type="ARBA" id="ARBA00022989"/>
    </source>
</evidence>
<keyword evidence="3" id="KW-1003">Cell membrane</keyword>
<accession>A0A2N7VBJ0</accession>
<feature type="transmembrane region" description="Helical" evidence="7">
    <location>
        <begin position="70"/>
        <end position="97"/>
    </location>
</feature>
<gene>
    <name evidence="8" type="ORF">C0Z18_31215</name>
</gene>
<dbReference type="OrthoDB" id="556585at2"/>
<dbReference type="Pfam" id="PF02417">
    <property type="entry name" value="Chromate_transp"/>
    <property type="match status" value="1"/>
</dbReference>
<evidence type="ECO:0000256" key="7">
    <source>
        <dbReference type="SAM" id="Phobius"/>
    </source>
</evidence>
<feature type="transmembrane region" description="Helical" evidence="7">
    <location>
        <begin position="12"/>
        <end position="30"/>
    </location>
</feature>
<keyword evidence="5 7" id="KW-1133">Transmembrane helix</keyword>
<dbReference type="EMBL" id="PNYA01000044">
    <property type="protein sequence ID" value="PMS14509.1"/>
    <property type="molecule type" value="Genomic_DNA"/>
</dbReference>
<evidence type="ECO:0000256" key="1">
    <source>
        <dbReference type="ARBA" id="ARBA00004651"/>
    </source>
</evidence>
<dbReference type="PANTHER" id="PTHR43663">
    <property type="entry name" value="CHROMATE TRANSPORT PROTEIN-RELATED"/>
    <property type="match status" value="1"/>
</dbReference>
<proteinExistence type="inferred from homology"/>